<evidence type="ECO:0000256" key="1">
    <source>
        <dbReference type="ARBA" id="ARBA00007689"/>
    </source>
</evidence>
<dbReference type="SUPFAM" id="SSF54909">
    <property type="entry name" value="Dimeric alpha+beta barrel"/>
    <property type="match status" value="1"/>
</dbReference>
<dbReference type="OrthoDB" id="7782105at2"/>
<evidence type="ECO:0000313" key="3">
    <source>
        <dbReference type="EMBL" id="SFC00784.1"/>
    </source>
</evidence>
<gene>
    <name evidence="3" type="ORF">SAMN05421780_102257</name>
</gene>
<dbReference type="InterPro" id="IPR011008">
    <property type="entry name" value="Dimeric_a/b-barrel"/>
</dbReference>
<protein>
    <submittedName>
        <fullName evidence="3">Uncharacterized conserved protein</fullName>
    </submittedName>
</protein>
<proteinExistence type="inferred from homology"/>
<dbReference type="Gene3D" id="3.30.70.1060">
    <property type="entry name" value="Dimeric alpha+beta barrel"/>
    <property type="match status" value="1"/>
</dbReference>
<comment type="similarity">
    <text evidence="1">Belongs to the YciI family.</text>
</comment>
<dbReference type="PANTHER" id="PTHR35174">
    <property type="entry name" value="BLL7171 PROTEIN-RELATED"/>
    <property type="match status" value="1"/>
</dbReference>
<feature type="domain" description="YCII-related" evidence="2">
    <location>
        <begin position="20"/>
        <end position="111"/>
    </location>
</feature>
<dbReference type="RefSeq" id="WP_091508632.1">
    <property type="nucleotide sequence ID" value="NZ_FOLE01000002.1"/>
</dbReference>
<dbReference type="Proteomes" id="UP000199514">
    <property type="component" value="Unassembled WGS sequence"/>
</dbReference>
<dbReference type="AlphaFoldDB" id="A0A1I1FN78"/>
<sequence>MKEFALIFRNSANPEAKPSAQQMQQLMTDWMNWMGSVAAQNKLADEGNRLSMSEAKTVRPDNVITDGPYTEIKEFINGYIIVRTADINEAVLIAQQCPILGIGGNVEVRAIVTPNDNS</sequence>
<evidence type="ECO:0000259" key="2">
    <source>
        <dbReference type="Pfam" id="PF03795"/>
    </source>
</evidence>
<dbReference type="EMBL" id="FOLE01000002">
    <property type="protein sequence ID" value="SFC00784.1"/>
    <property type="molecule type" value="Genomic_DNA"/>
</dbReference>
<name>A0A1I1FN78_9BACT</name>
<dbReference type="STRING" id="927664.SAMN05421780_102257"/>
<organism evidence="3 4">
    <name type="scientific">Flexibacter flexilis DSM 6793</name>
    <dbReference type="NCBI Taxonomy" id="927664"/>
    <lineage>
        <taxon>Bacteria</taxon>
        <taxon>Pseudomonadati</taxon>
        <taxon>Bacteroidota</taxon>
        <taxon>Cytophagia</taxon>
        <taxon>Cytophagales</taxon>
        <taxon>Flexibacteraceae</taxon>
        <taxon>Flexibacter</taxon>
    </lineage>
</organism>
<dbReference type="InterPro" id="IPR005545">
    <property type="entry name" value="YCII"/>
</dbReference>
<keyword evidence="4" id="KW-1185">Reference proteome</keyword>
<accession>A0A1I1FN78</accession>
<evidence type="ECO:0000313" key="4">
    <source>
        <dbReference type="Proteomes" id="UP000199514"/>
    </source>
</evidence>
<reference evidence="3 4" key="1">
    <citation type="submission" date="2016-10" db="EMBL/GenBank/DDBJ databases">
        <authorList>
            <person name="de Groot N.N."/>
        </authorList>
    </citation>
    <scope>NUCLEOTIDE SEQUENCE [LARGE SCALE GENOMIC DNA]</scope>
    <source>
        <strain evidence="3 4">DSM 6793</strain>
    </source>
</reference>
<dbReference type="PANTHER" id="PTHR35174:SF1">
    <property type="entry name" value="BLL0086 PROTEIN"/>
    <property type="match status" value="1"/>
</dbReference>
<dbReference type="Pfam" id="PF03795">
    <property type="entry name" value="YCII"/>
    <property type="match status" value="1"/>
</dbReference>